<gene>
    <name evidence="1" type="primary">comK</name>
    <name evidence="1" type="ORF">GCM10011389_34970</name>
</gene>
<comment type="caution">
    <text evidence="1">The sequence shown here is derived from an EMBL/GenBank/DDBJ whole genome shotgun (WGS) entry which is preliminary data.</text>
</comment>
<dbReference type="EMBL" id="BMIN01000019">
    <property type="protein sequence ID" value="GGD24149.1"/>
    <property type="molecule type" value="Genomic_DNA"/>
</dbReference>
<dbReference type="PIRSF" id="PIRSF011560">
    <property type="entry name" value="ComK"/>
    <property type="match status" value="1"/>
</dbReference>
<keyword evidence="2" id="KW-1185">Reference proteome</keyword>
<protein>
    <submittedName>
        <fullName evidence="1">Competence protein</fullName>
    </submittedName>
</protein>
<accession>A0ABQ1QGA3</accession>
<dbReference type="InterPro" id="IPR010461">
    <property type="entry name" value="ComK"/>
</dbReference>
<evidence type="ECO:0000313" key="1">
    <source>
        <dbReference type="EMBL" id="GGD24149.1"/>
    </source>
</evidence>
<dbReference type="RefSeq" id="WP_229721285.1">
    <property type="nucleotide sequence ID" value="NZ_BMIN01000019.1"/>
</dbReference>
<reference evidence="2" key="1">
    <citation type="journal article" date="2019" name="Int. J. Syst. Evol. Microbiol.">
        <title>The Global Catalogue of Microorganisms (GCM) 10K type strain sequencing project: providing services to taxonomists for standard genome sequencing and annotation.</title>
        <authorList>
            <consortium name="The Broad Institute Genomics Platform"/>
            <consortium name="The Broad Institute Genome Sequencing Center for Infectious Disease"/>
            <person name="Wu L."/>
            <person name="Ma J."/>
        </authorList>
    </citation>
    <scope>NUCLEOTIDE SEQUENCE [LARGE SCALE GENOMIC DNA]</scope>
    <source>
        <strain evidence="2">CGMCC 1.15353</strain>
    </source>
</reference>
<dbReference type="Pfam" id="PF06338">
    <property type="entry name" value="ComK"/>
    <property type="match status" value="1"/>
</dbReference>
<evidence type="ECO:0000313" key="2">
    <source>
        <dbReference type="Proteomes" id="UP000642571"/>
    </source>
</evidence>
<sequence length="176" mass="20139">MDMWKDRFEVSPFTQAIVADERADGKIISLVMEGEESFYVNQSPKRIIDYACKYFGSSLKGRQAGTRDVTGITHKAPIAIDPMSGMYFFPTISPQNVYCSWVAHSHVDLIESTGHQQTRLVFKNQRSVILDVSKGTIWNQIQRTAQFRYKLNERLQYVTKPSFDHVAESVAFHPKS</sequence>
<dbReference type="Proteomes" id="UP000642571">
    <property type="component" value="Unassembled WGS sequence"/>
</dbReference>
<proteinExistence type="predicted"/>
<name>A0ABQ1QGA3_9BACI</name>
<organism evidence="1 2">
    <name type="scientific">Pontibacillus salipaludis</name>
    <dbReference type="NCBI Taxonomy" id="1697394"/>
    <lineage>
        <taxon>Bacteria</taxon>
        <taxon>Bacillati</taxon>
        <taxon>Bacillota</taxon>
        <taxon>Bacilli</taxon>
        <taxon>Bacillales</taxon>
        <taxon>Bacillaceae</taxon>
        <taxon>Pontibacillus</taxon>
    </lineage>
</organism>